<dbReference type="PANTHER" id="PTHR44329">
    <property type="entry name" value="SERINE/THREONINE-PROTEIN KINASE TNNI3K-RELATED"/>
    <property type="match status" value="1"/>
</dbReference>
<dbReference type="SMART" id="SM00220">
    <property type="entry name" value="S_TKc"/>
    <property type="match status" value="1"/>
</dbReference>
<dbReference type="AlphaFoldDB" id="A0A7S0GVV7"/>
<dbReference type="EMBL" id="HBEN01007543">
    <property type="protein sequence ID" value="CAD8440191.1"/>
    <property type="molecule type" value="Transcribed_RNA"/>
</dbReference>
<dbReference type="InterPro" id="IPR051681">
    <property type="entry name" value="Ser/Thr_Kinases-Pseudokinases"/>
</dbReference>
<dbReference type="Gene3D" id="3.30.200.20">
    <property type="entry name" value="Phosphorylase Kinase, domain 1"/>
    <property type="match status" value="1"/>
</dbReference>
<evidence type="ECO:0000256" key="1">
    <source>
        <dbReference type="ARBA" id="ARBA00022741"/>
    </source>
</evidence>
<dbReference type="GO" id="GO:0004674">
    <property type="term" value="F:protein serine/threonine kinase activity"/>
    <property type="evidence" value="ECO:0007669"/>
    <property type="project" value="TreeGrafter"/>
</dbReference>
<dbReference type="InterPro" id="IPR008271">
    <property type="entry name" value="Ser/Thr_kinase_AS"/>
</dbReference>
<evidence type="ECO:0000259" key="4">
    <source>
        <dbReference type="PROSITE" id="PS50011"/>
    </source>
</evidence>
<dbReference type="InterPro" id="IPR000719">
    <property type="entry name" value="Prot_kinase_dom"/>
</dbReference>
<feature type="domain" description="Protein kinase" evidence="4">
    <location>
        <begin position="344"/>
        <end position="608"/>
    </location>
</feature>
<accession>A0A7S0GVV7</accession>
<organism evidence="5">
    <name type="scientific">Micromonas pusilla</name>
    <name type="common">Picoplanktonic green alga</name>
    <name type="synonym">Chromulina pusilla</name>
    <dbReference type="NCBI Taxonomy" id="38833"/>
    <lineage>
        <taxon>Eukaryota</taxon>
        <taxon>Viridiplantae</taxon>
        <taxon>Chlorophyta</taxon>
        <taxon>Mamiellophyceae</taxon>
        <taxon>Mamiellales</taxon>
        <taxon>Mamiellaceae</taxon>
        <taxon>Micromonas</taxon>
    </lineage>
</organism>
<feature type="region of interest" description="Disordered" evidence="3">
    <location>
        <begin position="685"/>
        <end position="712"/>
    </location>
</feature>
<gene>
    <name evidence="5" type="ORF">MSP1401_LOCUS6180</name>
</gene>
<dbReference type="PROSITE" id="PS50011">
    <property type="entry name" value="PROTEIN_KINASE_DOM"/>
    <property type="match status" value="1"/>
</dbReference>
<dbReference type="SUPFAM" id="SSF56112">
    <property type="entry name" value="Protein kinase-like (PK-like)"/>
    <property type="match status" value="1"/>
</dbReference>
<dbReference type="InterPro" id="IPR011009">
    <property type="entry name" value="Kinase-like_dom_sf"/>
</dbReference>
<proteinExistence type="predicted"/>
<dbReference type="CDD" id="cd13999">
    <property type="entry name" value="STKc_MAP3K-like"/>
    <property type="match status" value="1"/>
</dbReference>
<feature type="region of interest" description="Disordered" evidence="3">
    <location>
        <begin position="637"/>
        <end position="666"/>
    </location>
</feature>
<sequence length="712" mass="76729">MPDLEELTPSGGAAERALDDRTEGAAVPAETHDASPSSPRPSPTSLRMGGLEVTTASERLREIDAARGRDRRPALEDASAEPSSSGAHALESPHIKQKNAWLTKRNRRRRSADGGSRAVGSPRDDTAWGTPHFARDVSANADARMDGNDYGFATPMSRGRGYDADARPNTDLDAQMDQWLRHTVERMPVRPDRVSGARGPLMNVAQVDDKTVDVTMTTSFRAHFSQPIAELAAGNMAQREAARAAALELPAPGDASAFGGRDTFDSFPGTPGVGETQGDAALVLGGRGGVTPGADGGRFGIASPDDYVSDAYGARASKALMLGDAAAAADVRAAAEWTIAPDELRLRERVAVGGFAEVFRATWNGTTVAVKQLLERGPDVVERLREEVLTLCRLRHPNLLLFMGWCADPPLIATEFMRRGSLHSILRANGGHLGAPRTHHAAVSVAKGMQYLHSRSPPILHLDLKSPNILVDDKWRVKIADFGLARARRNTLVSGRSGFHGTPEWMAPEMLRAEDYDEKADSYSYGVVLWELLAAQTPWNELHPMQVVAVVGYSDRRLTLPPEAKDFAQENLVTRAIADLFWECASKTPRTRPGFDEILERLERAPGMLLPGPELKERTGTTQTSRFTLREDVPDAKNVAPKRAKAPDVSGEASAASADGAAPLGARGVPAAGVEIEEITALEDAPSKRVSAVSAEMKTRGEEYVVHEDEEA</sequence>
<feature type="region of interest" description="Disordered" evidence="3">
    <location>
        <begin position="1"/>
        <end position="131"/>
    </location>
</feature>
<dbReference type="PROSITE" id="PS00108">
    <property type="entry name" value="PROTEIN_KINASE_ST"/>
    <property type="match status" value="1"/>
</dbReference>
<name>A0A7S0GVV7_MICPS</name>
<dbReference type="GO" id="GO:0005524">
    <property type="term" value="F:ATP binding"/>
    <property type="evidence" value="ECO:0007669"/>
    <property type="project" value="UniProtKB-KW"/>
</dbReference>
<evidence type="ECO:0000256" key="3">
    <source>
        <dbReference type="SAM" id="MobiDB-lite"/>
    </source>
</evidence>
<feature type="compositionally biased region" description="Low complexity" evidence="3">
    <location>
        <begin position="650"/>
        <end position="666"/>
    </location>
</feature>
<protein>
    <recommendedName>
        <fullName evidence="4">Protein kinase domain-containing protein</fullName>
    </recommendedName>
</protein>
<keyword evidence="1" id="KW-0547">Nucleotide-binding</keyword>
<reference evidence="5" key="1">
    <citation type="submission" date="2021-01" db="EMBL/GenBank/DDBJ databases">
        <authorList>
            <person name="Corre E."/>
            <person name="Pelletier E."/>
            <person name="Niang G."/>
            <person name="Scheremetjew M."/>
            <person name="Finn R."/>
            <person name="Kale V."/>
            <person name="Holt S."/>
            <person name="Cochrane G."/>
            <person name="Meng A."/>
            <person name="Brown T."/>
            <person name="Cohen L."/>
        </authorList>
    </citation>
    <scope>NUCLEOTIDE SEQUENCE</scope>
    <source>
        <strain evidence="5">CCAC1681</strain>
    </source>
</reference>
<feature type="compositionally biased region" description="Basic and acidic residues" evidence="3">
    <location>
        <begin position="697"/>
        <end position="712"/>
    </location>
</feature>
<evidence type="ECO:0000313" key="5">
    <source>
        <dbReference type="EMBL" id="CAD8440191.1"/>
    </source>
</evidence>
<keyword evidence="2" id="KW-0067">ATP-binding</keyword>
<dbReference type="InterPro" id="IPR001245">
    <property type="entry name" value="Ser-Thr/Tyr_kinase_cat_dom"/>
</dbReference>
<dbReference type="Gene3D" id="1.10.510.10">
    <property type="entry name" value="Transferase(Phosphotransferase) domain 1"/>
    <property type="match status" value="1"/>
</dbReference>
<feature type="compositionally biased region" description="Basic and acidic residues" evidence="3">
    <location>
        <begin position="58"/>
        <end position="75"/>
    </location>
</feature>
<evidence type="ECO:0000256" key="2">
    <source>
        <dbReference type="ARBA" id="ARBA00022840"/>
    </source>
</evidence>
<dbReference type="PANTHER" id="PTHR44329:SF298">
    <property type="entry name" value="MIXED LINEAGE KINASE DOMAIN-LIKE PROTEIN"/>
    <property type="match status" value="1"/>
</dbReference>
<dbReference type="Pfam" id="PF07714">
    <property type="entry name" value="PK_Tyr_Ser-Thr"/>
    <property type="match status" value="1"/>
</dbReference>